<organism evidence="14">
    <name type="scientific">Hadrurus spadix</name>
    <dbReference type="NCBI Taxonomy" id="141984"/>
    <lineage>
        <taxon>Eukaryota</taxon>
        <taxon>Metazoa</taxon>
        <taxon>Ecdysozoa</taxon>
        <taxon>Arthropoda</taxon>
        <taxon>Chelicerata</taxon>
        <taxon>Arachnida</taxon>
        <taxon>Scorpiones</taxon>
        <taxon>Iurida</taxon>
        <taxon>Iuroidea</taxon>
        <taxon>Hadrurus</taxon>
    </lineage>
</organism>
<keyword evidence="7 13" id="KW-1133">Transmembrane helix</keyword>
<evidence type="ECO:0000256" key="10">
    <source>
        <dbReference type="ARBA" id="ARBA00025854"/>
    </source>
</evidence>
<evidence type="ECO:0000256" key="9">
    <source>
        <dbReference type="ARBA" id="ARBA00025620"/>
    </source>
</evidence>
<dbReference type="Pfam" id="PF03896">
    <property type="entry name" value="TRAP_alpha"/>
    <property type="match status" value="1"/>
</dbReference>
<evidence type="ECO:0000256" key="11">
    <source>
        <dbReference type="ARBA" id="ARBA00031071"/>
    </source>
</evidence>
<keyword evidence="4 13" id="KW-0812">Transmembrane</keyword>
<feature type="transmembrane region" description="Helical" evidence="13">
    <location>
        <begin position="183"/>
        <end position="208"/>
    </location>
</feature>
<evidence type="ECO:0000256" key="7">
    <source>
        <dbReference type="ARBA" id="ARBA00022989"/>
    </source>
</evidence>
<sequence length="263" mass="29677">MDVVEGEEEEEIQIEDEPTASPGDSGDAVVPTGEETDDEEEEEETVQLKPSEDADTYFLFTKPVKATSELPAGKDVQFLVGFTNKGEKEFVLDTLDASFRYAMDFSFYIQNFTTISCDRLVKPKQQVTLYYAFYTSESFSSRPFGLTVNLLYHDLEGNQYLDAVFNETVNIIEVDEGLDGETFFLYVFMAAVGVLLLIGGQHFVSTYVKKKPSQKPKIEMGTQNANDVDYDWLPTNTLNELNKSPRRSPRQRKIKRGTGVGED</sequence>
<evidence type="ECO:0000256" key="2">
    <source>
        <dbReference type="ARBA" id="ARBA00006776"/>
    </source>
</evidence>
<feature type="compositionally biased region" description="Acidic residues" evidence="12">
    <location>
        <begin position="1"/>
        <end position="18"/>
    </location>
</feature>
<evidence type="ECO:0000256" key="12">
    <source>
        <dbReference type="SAM" id="MobiDB-lite"/>
    </source>
</evidence>
<name>A0A1W7R9D5_9SCOR</name>
<dbReference type="PANTHER" id="PTHR12924:SF0">
    <property type="entry name" value="TRANSLOCON-ASSOCIATED PROTEIN SUBUNIT ALPHA"/>
    <property type="match status" value="1"/>
</dbReference>
<dbReference type="EMBL" id="GFAH01000640">
    <property type="protein sequence ID" value="JAV47749.1"/>
    <property type="molecule type" value="Transcribed_RNA"/>
</dbReference>
<comment type="similarity">
    <text evidence="2">Belongs to the TRAP-alpha family.</text>
</comment>
<dbReference type="PANTHER" id="PTHR12924">
    <property type="entry name" value="TRANSLOCON-ASSOCIATED PROTEIN, ALPHA SUBUNIT"/>
    <property type="match status" value="1"/>
</dbReference>
<evidence type="ECO:0000256" key="13">
    <source>
        <dbReference type="SAM" id="Phobius"/>
    </source>
</evidence>
<comment type="function">
    <text evidence="9">TRAP proteins are part of a complex whose function is to bind calcium to the ER membrane and thereby regulate the retention of ER resident proteins. May be involved in the recycling of the translocation apparatus after completion of the translocation process or may function as a membrane-bound chaperone facilitating folding of translocated proteins.</text>
</comment>
<dbReference type="AlphaFoldDB" id="A0A1W7R9D5"/>
<keyword evidence="8 13" id="KW-0472">Membrane</keyword>
<proteinExistence type="inferred from homology"/>
<keyword evidence="6" id="KW-0256">Endoplasmic reticulum</keyword>
<evidence type="ECO:0000256" key="3">
    <source>
        <dbReference type="ARBA" id="ARBA00020280"/>
    </source>
</evidence>
<feature type="compositionally biased region" description="Acidic residues" evidence="12">
    <location>
        <begin position="34"/>
        <end position="45"/>
    </location>
</feature>
<dbReference type="GO" id="GO:0005789">
    <property type="term" value="C:endoplasmic reticulum membrane"/>
    <property type="evidence" value="ECO:0007669"/>
    <property type="project" value="UniProtKB-SubCell"/>
</dbReference>
<feature type="region of interest" description="Disordered" evidence="12">
    <location>
        <begin position="1"/>
        <end position="50"/>
    </location>
</feature>
<evidence type="ECO:0000256" key="6">
    <source>
        <dbReference type="ARBA" id="ARBA00022824"/>
    </source>
</evidence>
<evidence type="ECO:0000256" key="1">
    <source>
        <dbReference type="ARBA" id="ARBA00004115"/>
    </source>
</evidence>
<dbReference type="InterPro" id="IPR005595">
    <property type="entry name" value="TRAP_alpha"/>
</dbReference>
<evidence type="ECO:0000256" key="8">
    <source>
        <dbReference type="ARBA" id="ARBA00023136"/>
    </source>
</evidence>
<keyword evidence="5" id="KW-0732">Signal</keyword>
<comment type="subunit">
    <text evidence="10">Heterotetramer of TRAP-alpha, TRAP-beta, TRAP-delta and TRAP-gamma. Interacts with palmitoylated calnexin (CALX), the interaction is required for efficient folding of glycosylated proteins.</text>
</comment>
<protein>
    <recommendedName>
        <fullName evidence="3">Translocon-associated protein subunit alpha</fullName>
    </recommendedName>
    <alternativeName>
        <fullName evidence="11">Signal sequence receptor subunit alpha</fullName>
    </alternativeName>
</protein>
<feature type="compositionally biased region" description="Basic residues" evidence="12">
    <location>
        <begin position="244"/>
        <end position="256"/>
    </location>
</feature>
<evidence type="ECO:0000256" key="5">
    <source>
        <dbReference type="ARBA" id="ARBA00022729"/>
    </source>
</evidence>
<evidence type="ECO:0000313" key="14">
    <source>
        <dbReference type="EMBL" id="JAV47749.1"/>
    </source>
</evidence>
<reference evidence="14" key="1">
    <citation type="submission" date="2016-11" db="EMBL/GenBank/DDBJ databases">
        <title>Venom-gland transcriptomics and venom proteomics of the black-back scorpion (Hadrurus spadix) reveal detectability challenges and an unexplored realm of animal toxin diversity.</title>
        <authorList>
            <person name="Rokyta D.R."/>
            <person name="Ward M.J."/>
        </authorList>
    </citation>
    <scope>NUCLEOTIDE SEQUENCE</scope>
    <source>
        <tissue evidence="14">Venom gland</tissue>
    </source>
</reference>
<accession>A0A1W7R9D5</accession>
<evidence type="ECO:0000256" key="4">
    <source>
        <dbReference type="ARBA" id="ARBA00022692"/>
    </source>
</evidence>
<comment type="subcellular location">
    <subcellularLocation>
        <location evidence="1">Endoplasmic reticulum membrane</location>
        <topology evidence="1">Single-pass type I membrane protein</topology>
    </subcellularLocation>
</comment>
<feature type="region of interest" description="Disordered" evidence="12">
    <location>
        <begin position="239"/>
        <end position="263"/>
    </location>
</feature>